<dbReference type="eggNOG" id="ENOG5032SWG">
    <property type="taxonomic scope" value="Bacteria"/>
</dbReference>
<reference evidence="1 2" key="1">
    <citation type="submission" date="2008-11" db="EMBL/GenBank/DDBJ databases">
        <title>Draft genome sequence of Bacteroides pectinophilus (ATCC 43243).</title>
        <authorList>
            <person name="Sudarsanam P."/>
            <person name="Ley R."/>
            <person name="Guruge J."/>
            <person name="Turnbaugh P.J."/>
            <person name="Mahowald M."/>
            <person name="Liep D."/>
            <person name="Gordon J."/>
        </authorList>
    </citation>
    <scope>NUCLEOTIDE SEQUENCE [LARGE SCALE GENOMIC DNA]</scope>
    <source>
        <strain evidence="1 2">ATCC 43243</strain>
    </source>
</reference>
<name>B7AW78_9FIRM</name>
<comment type="caution">
    <text evidence="1">The sequence shown here is derived from an EMBL/GenBank/DDBJ whole genome shotgun (WGS) entry which is preliminary data.</text>
</comment>
<organism evidence="1 2">
    <name type="scientific">[Bacteroides] pectinophilus ATCC 43243</name>
    <dbReference type="NCBI Taxonomy" id="483218"/>
    <lineage>
        <taxon>Bacteria</taxon>
        <taxon>Bacillati</taxon>
        <taxon>Bacillota</taxon>
        <taxon>Clostridia</taxon>
        <taxon>Eubacteriales</taxon>
    </lineage>
</organism>
<keyword evidence="2" id="KW-1185">Reference proteome</keyword>
<dbReference type="HOGENOM" id="CLU_131538_1_0_9"/>
<proteinExistence type="predicted"/>
<dbReference type="Proteomes" id="UP000003136">
    <property type="component" value="Unassembled WGS sequence"/>
</dbReference>
<evidence type="ECO:0000313" key="2">
    <source>
        <dbReference type="Proteomes" id="UP000003136"/>
    </source>
</evidence>
<sequence length="144" mass="16554">MSDNYSDNYDDIIDLPHHVSMTHPRMSSDMRAAQFSPFAALTGYEECLEEAVRQTSHWIELDDSIKEIINRELNLTKERLLQKASGVSVKLTYFVPDSRKEGGEYRTVEGNVKKIDEYNGVIVLDDGEEIEIGRVRGYRLQNLQ</sequence>
<evidence type="ECO:0008006" key="3">
    <source>
        <dbReference type="Google" id="ProtNLM"/>
    </source>
</evidence>
<dbReference type="AlphaFoldDB" id="B7AW78"/>
<evidence type="ECO:0000313" key="1">
    <source>
        <dbReference type="EMBL" id="EEC56469.1"/>
    </source>
</evidence>
<dbReference type="STRING" id="483218.BACPEC_02978"/>
<protein>
    <recommendedName>
        <fullName evidence="3">YolD-like protein</fullName>
    </recommendedName>
</protein>
<dbReference type="EMBL" id="ABVQ01000037">
    <property type="protein sequence ID" value="EEC56469.1"/>
    <property type="molecule type" value="Genomic_DNA"/>
</dbReference>
<gene>
    <name evidence="1" type="ORF">BACPEC_02978</name>
</gene>
<reference evidence="1 2" key="2">
    <citation type="submission" date="2008-11" db="EMBL/GenBank/DDBJ databases">
        <authorList>
            <person name="Fulton L."/>
            <person name="Clifton S."/>
            <person name="Fulton B."/>
            <person name="Xu J."/>
            <person name="Minx P."/>
            <person name="Pepin K.H."/>
            <person name="Johnson M."/>
            <person name="Bhonagiri V."/>
            <person name="Nash W.E."/>
            <person name="Mardis E.R."/>
            <person name="Wilson R.K."/>
        </authorList>
    </citation>
    <scope>NUCLEOTIDE SEQUENCE [LARGE SCALE GENOMIC DNA]</scope>
    <source>
        <strain evidence="1 2">ATCC 43243</strain>
    </source>
</reference>
<accession>B7AW78</accession>